<comment type="caution">
    <text evidence="2">The sequence shown here is derived from an EMBL/GenBank/DDBJ whole genome shotgun (WGS) entry which is preliminary data.</text>
</comment>
<proteinExistence type="predicted"/>
<name>A0ABP6LVA6_9MICC</name>
<keyword evidence="1" id="KW-1133">Transmembrane helix</keyword>
<sequence length="78" mass="8358">MSTTSAPAASRAVLLLGVIITAASAVALALILGLYFADAEPHPGLYFTALWGFPLGFTLMVVHLLESMRRRRRRAATS</sequence>
<dbReference type="EMBL" id="BAAAVT010000006">
    <property type="protein sequence ID" value="GAA3059042.1"/>
    <property type="molecule type" value="Genomic_DNA"/>
</dbReference>
<reference evidence="3" key="1">
    <citation type="journal article" date="2019" name="Int. J. Syst. Evol. Microbiol.">
        <title>The Global Catalogue of Microorganisms (GCM) 10K type strain sequencing project: providing services to taxonomists for standard genome sequencing and annotation.</title>
        <authorList>
            <consortium name="The Broad Institute Genomics Platform"/>
            <consortium name="The Broad Institute Genome Sequencing Center for Infectious Disease"/>
            <person name="Wu L."/>
            <person name="Ma J."/>
        </authorList>
    </citation>
    <scope>NUCLEOTIDE SEQUENCE [LARGE SCALE GENOMIC DNA]</scope>
    <source>
        <strain evidence="3">JCM 14309</strain>
    </source>
</reference>
<evidence type="ECO:0000313" key="3">
    <source>
        <dbReference type="Proteomes" id="UP001500236"/>
    </source>
</evidence>
<accession>A0ABP6LVA6</accession>
<feature type="transmembrane region" description="Helical" evidence="1">
    <location>
        <begin position="12"/>
        <end position="37"/>
    </location>
</feature>
<organism evidence="2 3">
    <name type="scientific">Nesterenkonia aethiopica</name>
    <dbReference type="NCBI Taxonomy" id="269144"/>
    <lineage>
        <taxon>Bacteria</taxon>
        <taxon>Bacillati</taxon>
        <taxon>Actinomycetota</taxon>
        <taxon>Actinomycetes</taxon>
        <taxon>Micrococcales</taxon>
        <taxon>Micrococcaceae</taxon>
        <taxon>Nesterenkonia</taxon>
    </lineage>
</organism>
<keyword evidence="1" id="KW-0472">Membrane</keyword>
<keyword evidence="3" id="KW-1185">Reference proteome</keyword>
<gene>
    <name evidence="2" type="ORF">GCM10010529_10940</name>
</gene>
<protein>
    <recommendedName>
        <fullName evidence="4">DUF3955 domain-containing protein</fullName>
    </recommendedName>
</protein>
<dbReference type="RefSeq" id="WP_344682178.1">
    <property type="nucleotide sequence ID" value="NZ_BAAAVT010000006.1"/>
</dbReference>
<evidence type="ECO:0000256" key="1">
    <source>
        <dbReference type="SAM" id="Phobius"/>
    </source>
</evidence>
<evidence type="ECO:0000313" key="2">
    <source>
        <dbReference type="EMBL" id="GAA3059042.1"/>
    </source>
</evidence>
<feature type="transmembrane region" description="Helical" evidence="1">
    <location>
        <begin position="43"/>
        <end position="65"/>
    </location>
</feature>
<evidence type="ECO:0008006" key="4">
    <source>
        <dbReference type="Google" id="ProtNLM"/>
    </source>
</evidence>
<dbReference type="Proteomes" id="UP001500236">
    <property type="component" value="Unassembled WGS sequence"/>
</dbReference>
<keyword evidence="1" id="KW-0812">Transmembrane</keyword>